<protein>
    <submittedName>
        <fullName evidence="2">Uncharacterized protein</fullName>
    </submittedName>
</protein>
<evidence type="ECO:0000256" key="1">
    <source>
        <dbReference type="SAM" id="MobiDB-lite"/>
    </source>
</evidence>
<proteinExistence type="predicted"/>
<dbReference type="AlphaFoldDB" id="A0A453CG51"/>
<feature type="compositionally biased region" description="Polar residues" evidence="1">
    <location>
        <begin position="44"/>
        <end position="56"/>
    </location>
</feature>
<dbReference type="EnsemblPlants" id="AET2Gv20836600.1">
    <property type="protein sequence ID" value="AET2Gv20836600.1"/>
    <property type="gene ID" value="AET2Gv20836600"/>
</dbReference>
<evidence type="ECO:0000313" key="3">
    <source>
        <dbReference type="Proteomes" id="UP000015105"/>
    </source>
</evidence>
<accession>A0A453CG51</accession>
<sequence length="89" mass="9383">GEWAEPLAVPTTAFSCAHRAPLGPRTVPDARNGPKILKSPRALSRSQTPLPAATSTKHTLRGALYCNPLAPKPCPVCAQTPDTTSAQLR</sequence>
<feature type="region of interest" description="Disordered" evidence="1">
    <location>
        <begin position="20"/>
        <end position="56"/>
    </location>
</feature>
<organism evidence="2 3">
    <name type="scientific">Aegilops tauschii subsp. strangulata</name>
    <name type="common">Goatgrass</name>
    <dbReference type="NCBI Taxonomy" id="200361"/>
    <lineage>
        <taxon>Eukaryota</taxon>
        <taxon>Viridiplantae</taxon>
        <taxon>Streptophyta</taxon>
        <taxon>Embryophyta</taxon>
        <taxon>Tracheophyta</taxon>
        <taxon>Spermatophyta</taxon>
        <taxon>Magnoliopsida</taxon>
        <taxon>Liliopsida</taxon>
        <taxon>Poales</taxon>
        <taxon>Poaceae</taxon>
        <taxon>BOP clade</taxon>
        <taxon>Pooideae</taxon>
        <taxon>Triticodae</taxon>
        <taxon>Triticeae</taxon>
        <taxon>Triticinae</taxon>
        <taxon>Aegilops</taxon>
    </lineage>
</organism>
<name>A0A453CG51_AEGTS</name>
<dbReference type="Gramene" id="AET2Gv20836600.1">
    <property type="protein sequence ID" value="AET2Gv20836600.1"/>
    <property type="gene ID" value="AET2Gv20836600"/>
</dbReference>
<reference evidence="2" key="5">
    <citation type="journal article" date="2021" name="G3 (Bethesda)">
        <title>Aegilops tauschii genome assembly Aet v5.0 features greater sequence contiguity and improved annotation.</title>
        <authorList>
            <person name="Wang L."/>
            <person name="Zhu T."/>
            <person name="Rodriguez J.C."/>
            <person name="Deal K.R."/>
            <person name="Dubcovsky J."/>
            <person name="McGuire P.E."/>
            <person name="Lux T."/>
            <person name="Spannagl M."/>
            <person name="Mayer K.F.X."/>
            <person name="Baldrich P."/>
            <person name="Meyers B.C."/>
            <person name="Huo N."/>
            <person name="Gu Y.Q."/>
            <person name="Zhou H."/>
            <person name="Devos K.M."/>
            <person name="Bennetzen J.L."/>
            <person name="Unver T."/>
            <person name="Budak H."/>
            <person name="Gulick P.J."/>
            <person name="Galiba G."/>
            <person name="Kalapos B."/>
            <person name="Nelson D.R."/>
            <person name="Li P."/>
            <person name="You F.M."/>
            <person name="Luo M.C."/>
            <person name="Dvorak J."/>
        </authorList>
    </citation>
    <scope>NUCLEOTIDE SEQUENCE [LARGE SCALE GENOMIC DNA]</scope>
    <source>
        <strain evidence="2">cv. AL8/78</strain>
    </source>
</reference>
<keyword evidence="3" id="KW-1185">Reference proteome</keyword>
<reference evidence="2" key="4">
    <citation type="submission" date="2019-03" db="UniProtKB">
        <authorList>
            <consortium name="EnsemblPlants"/>
        </authorList>
    </citation>
    <scope>IDENTIFICATION</scope>
</reference>
<reference evidence="3" key="2">
    <citation type="journal article" date="2017" name="Nat. Plants">
        <title>The Aegilops tauschii genome reveals multiple impacts of transposons.</title>
        <authorList>
            <person name="Zhao G."/>
            <person name="Zou C."/>
            <person name="Li K."/>
            <person name="Wang K."/>
            <person name="Li T."/>
            <person name="Gao L."/>
            <person name="Zhang X."/>
            <person name="Wang H."/>
            <person name="Yang Z."/>
            <person name="Liu X."/>
            <person name="Jiang W."/>
            <person name="Mao L."/>
            <person name="Kong X."/>
            <person name="Jiao Y."/>
            <person name="Jia J."/>
        </authorList>
    </citation>
    <scope>NUCLEOTIDE SEQUENCE [LARGE SCALE GENOMIC DNA]</scope>
    <source>
        <strain evidence="3">cv. AL8/78</strain>
    </source>
</reference>
<reference evidence="3" key="1">
    <citation type="journal article" date="2014" name="Science">
        <title>Ancient hybridizations among the ancestral genomes of bread wheat.</title>
        <authorList>
            <consortium name="International Wheat Genome Sequencing Consortium,"/>
            <person name="Marcussen T."/>
            <person name="Sandve S.R."/>
            <person name="Heier L."/>
            <person name="Spannagl M."/>
            <person name="Pfeifer M."/>
            <person name="Jakobsen K.S."/>
            <person name="Wulff B.B."/>
            <person name="Steuernagel B."/>
            <person name="Mayer K.F."/>
            <person name="Olsen O.A."/>
        </authorList>
    </citation>
    <scope>NUCLEOTIDE SEQUENCE [LARGE SCALE GENOMIC DNA]</scope>
    <source>
        <strain evidence="3">cv. AL8/78</strain>
    </source>
</reference>
<dbReference type="Proteomes" id="UP000015105">
    <property type="component" value="Chromosome 2D"/>
</dbReference>
<reference evidence="2" key="3">
    <citation type="journal article" date="2017" name="Nature">
        <title>Genome sequence of the progenitor of the wheat D genome Aegilops tauschii.</title>
        <authorList>
            <person name="Luo M.C."/>
            <person name="Gu Y.Q."/>
            <person name="Puiu D."/>
            <person name="Wang H."/>
            <person name="Twardziok S.O."/>
            <person name="Deal K.R."/>
            <person name="Huo N."/>
            <person name="Zhu T."/>
            <person name="Wang L."/>
            <person name="Wang Y."/>
            <person name="McGuire P.E."/>
            <person name="Liu S."/>
            <person name="Long H."/>
            <person name="Ramasamy R.K."/>
            <person name="Rodriguez J.C."/>
            <person name="Van S.L."/>
            <person name="Yuan L."/>
            <person name="Wang Z."/>
            <person name="Xia Z."/>
            <person name="Xiao L."/>
            <person name="Anderson O.D."/>
            <person name="Ouyang S."/>
            <person name="Liang Y."/>
            <person name="Zimin A.V."/>
            <person name="Pertea G."/>
            <person name="Qi P."/>
            <person name="Bennetzen J.L."/>
            <person name="Dai X."/>
            <person name="Dawson M.W."/>
            <person name="Muller H.G."/>
            <person name="Kugler K."/>
            <person name="Rivarola-Duarte L."/>
            <person name="Spannagl M."/>
            <person name="Mayer K.F.X."/>
            <person name="Lu F.H."/>
            <person name="Bevan M.W."/>
            <person name="Leroy P."/>
            <person name="Li P."/>
            <person name="You F.M."/>
            <person name="Sun Q."/>
            <person name="Liu Z."/>
            <person name="Lyons E."/>
            <person name="Wicker T."/>
            <person name="Salzberg S.L."/>
            <person name="Devos K.M."/>
            <person name="Dvorak J."/>
        </authorList>
    </citation>
    <scope>NUCLEOTIDE SEQUENCE [LARGE SCALE GENOMIC DNA]</scope>
    <source>
        <strain evidence="2">cv. AL8/78</strain>
    </source>
</reference>
<evidence type="ECO:0000313" key="2">
    <source>
        <dbReference type="EnsemblPlants" id="AET2Gv20836600.1"/>
    </source>
</evidence>